<dbReference type="KEGG" id="pmrn:116946624"/>
<proteinExistence type="predicted"/>
<organism evidence="2 3">
    <name type="scientific">Petromyzon marinus</name>
    <name type="common">Sea lamprey</name>
    <dbReference type="NCBI Taxonomy" id="7757"/>
    <lineage>
        <taxon>Eukaryota</taxon>
        <taxon>Metazoa</taxon>
        <taxon>Chordata</taxon>
        <taxon>Craniata</taxon>
        <taxon>Vertebrata</taxon>
        <taxon>Cyclostomata</taxon>
        <taxon>Hyperoartia</taxon>
        <taxon>Petromyzontiformes</taxon>
        <taxon>Petromyzontidae</taxon>
        <taxon>Petromyzon</taxon>
    </lineage>
</organism>
<dbReference type="PANTHER" id="PTHR14731:SF0">
    <property type="entry name" value="BRAIN AND ACUTE LEUKEMIA CYTOPLASMIC PROTEIN"/>
    <property type="match status" value="1"/>
</dbReference>
<keyword evidence="2" id="KW-1185">Reference proteome</keyword>
<evidence type="ECO:0000313" key="2">
    <source>
        <dbReference type="Proteomes" id="UP001318040"/>
    </source>
</evidence>
<feature type="region of interest" description="Disordered" evidence="1">
    <location>
        <begin position="86"/>
        <end position="154"/>
    </location>
</feature>
<feature type="compositionally biased region" description="Low complexity" evidence="1">
    <location>
        <begin position="45"/>
        <end position="56"/>
    </location>
</feature>
<feature type="region of interest" description="Disordered" evidence="1">
    <location>
        <begin position="210"/>
        <end position="238"/>
    </location>
</feature>
<evidence type="ECO:0000313" key="3">
    <source>
        <dbReference type="RefSeq" id="XP_032817607.1"/>
    </source>
</evidence>
<evidence type="ECO:0000256" key="1">
    <source>
        <dbReference type="SAM" id="MobiDB-lite"/>
    </source>
</evidence>
<reference evidence="3" key="1">
    <citation type="submission" date="2025-08" db="UniProtKB">
        <authorList>
            <consortium name="RefSeq"/>
        </authorList>
    </citation>
    <scope>IDENTIFICATION</scope>
    <source>
        <tissue evidence="3">Sperm</tissue>
    </source>
</reference>
<dbReference type="GeneID" id="116946624"/>
<feature type="region of interest" description="Disordered" evidence="1">
    <location>
        <begin position="1"/>
        <end position="56"/>
    </location>
</feature>
<accession>A0AAJ7TJC6</accession>
<dbReference type="RefSeq" id="XP_032817607.1">
    <property type="nucleotide sequence ID" value="XM_032961716.1"/>
</dbReference>
<gene>
    <name evidence="3" type="primary">BAALC</name>
</gene>
<name>A0AAJ7TJC6_PETMA</name>
<protein>
    <submittedName>
        <fullName evidence="3">Brain and acute leukemia cytoplasmic protein</fullName>
    </submittedName>
</protein>
<feature type="compositionally biased region" description="Basic and acidic residues" evidence="1">
    <location>
        <begin position="9"/>
        <end position="24"/>
    </location>
</feature>
<sequence length="238" mass="24450">MGCGGSKADAIEPRYHESWTKETESTWLTGTESEVPLSAIPAAPGSLDAASCADSGDGGSLSLMSAGIFDDGLAYPAQAYVTMSQSEHLHEATGPRDSALENADASTPEDPSPATGEGSRRPSEPPVGGAATTGEAAAAVAAEAVGGSPERSSLSVELFPATRTHAHHASTGAEITTLEKKSVIRTEETKWQANRMSTKQVTITITKSIRQIGKSGRKPEATAACATKLQTSKAGPVN</sequence>
<feature type="compositionally biased region" description="Low complexity" evidence="1">
    <location>
        <begin position="128"/>
        <end position="147"/>
    </location>
</feature>
<dbReference type="CTD" id="79870"/>
<dbReference type="PANTHER" id="PTHR14731">
    <property type="entry name" value="BRAIN AND ACUTE LEUKEMIA CYTOPLASMIC PROTEIN"/>
    <property type="match status" value="1"/>
</dbReference>
<feature type="compositionally biased region" description="Polar residues" evidence="1">
    <location>
        <begin position="228"/>
        <end position="238"/>
    </location>
</feature>
<dbReference type="GO" id="GO:0005737">
    <property type="term" value="C:cytoplasm"/>
    <property type="evidence" value="ECO:0007669"/>
    <property type="project" value="InterPro"/>
</dbReference>
<dbReference type="Pfam" id="PF06989">
    <property type="entry name" value="BAALC_N"/>
    <property type="match status" value="1"/>
</dbReference>
<dbReference type="Proteomes" id="UP001318040">
    <property type="component" value="Chromosome 27"/>
</dbReference>
<dbReference type="AlphaFoldDB" id="A0AAJ7TJC6"/>
<dbReference type="InterPro" id="IPR009728">
    <property type="entry name" value="BAALC"/>
</dbReference>